<dbReference type="Pfam" id="PF00271">
    <property type="entry name" value="Helicase_C"/>
    <property type="match status" value="1"/>
</dbReference>
<dbReference type="EnsemblFungi" id="EJT81499">
    <property type="protein sequence ID" value="EJT81499"/>
    <property type="gene ID" value="GGTG_01477"/>
</dbReference>
<protein>
    <submittedName>
        <fullName evidence="7 8">Uncharacterized protein</fullName>
    </submittedName>
</protein>
<dbReference type="PANTHER" id="PTHR45626">
    <property type="entry name" value="TRANSCRIPTION TERMINATION FACTOR 2-RELATED"/>
    <property type="match status" value="1"/>
</dbReference>
<dbReference type="GO" id="GO:0006281">
    <property type="term" value="P:DNA repair"/>
    <property type="evidence" value="ECO:0007669"/>
    <property type="project" value="TreeGrafter"/>
</dbReference>
<feature type="domain" description="SNF2 N-terminal" evidence="5">
    <location>
        <begin position="244"/>
        <end position="464"/>
    </location>
</feature>
<keyword evidence="2" id="KW-0378">Hydrolase</keyword>
<dbReference type="InterPro" id="IPR001650">
    <property type="entry name" value="Helicase_C-like"/>
</dbReference>
<evidence type="ECO:0000256" key="3">
    <source>
        <dbReference type="ARBA" id="ARBA00022840"/>
    </source>
</evidence>
<dbReference type="VEuPathDB" id="FungiDB:GGTG_01477"/>
<dbReference type="InterPro" id="IPR049730">
    <property type="entry name" value="SNF2/RAD54-like_C"/>
</dbReference>
<dbReference type="GO" id="GO:0005524">
    <property type="term" value="F:ATP binding"/>
    <property type="evidence" value="ECO:0007669"/>
    <property type="project" value="UniProtKB-KW"/>
</dbReference>
<dbReference type="Pfam" id="PF00176">
    <property type="entry name" value="SNF2-rel_dom"/>
    <property type="match status" value="1"/>
</dbReference>
<dbReference type="eggNOG" id="ENOG502T4TU">
    <property type="taxonomic scope" value="Eukaryota"/>
</dbReference>
<proteinExistence type="predicted"/>
<dbReference type="InterPro" id="IPR050628">
    <property type="entry name" value="SNF2_RAD54_helicase_TF"/>
</dbReference>
<evidence type="ECO:0000313" key="8">
    <source>
        <dbReference type="EnsemblFungi" id="EJT81499"/>
    </source>
</evidence>
<dbReference type="EMBL" id="GL385395">
    <property type="protein sequence ID" value="EJT81499.1"/>
    <property type="molecule type" value="Genomic_DNA"/>
</dbReference>
<evidence type="ECO:0000256" key="2">
    <source>
        <dbReference type="ARBA" id="ARBA00022801"/>
    </source>
</evidence>
<dbReference type="InterPro" id="IPR000330">
    <property type="entry name" value="SNF2_N"/>
</dbReference>
<reference evidence="8" key="5">
    <citation type="submission" date="2018-04" db="UniProtKB">
        <authorList>
            <consortium name="EnsemblFungi"/>
        </authorList>
    </citation>
    <scope>IDENTIFICATION</scope>
    <source>
        <strain evidence="8">R3-111a-1</strain>
    </source>
</reference>
<evidence type="ECO:0000313" key="9">
    <source>
        <dbReference type="Proteomes" id="UP000006039"/>
    </source>
</evidence>
<dbReference type="SUPFAM" id="SSF52540">
    <property type="entry name" value="P-loop containing nucleoside triphosphate hydrolases"/>
    <property type="match status" value="2"/>
</dbReference>
<reference evidence="7" key="2">
    <citation type="submission" date="2010-07" db="EMBL/GenBank/DDBJ databases">
        <authorList>
            <consortium name="The Broad Institute Genome Sequencing Platform"/>
            <consortium name="Broad Institute Genome Sequencing Center for Infectious Disease"/>
            <person name="Ma L.-J."/>
            <person name="Dead R."/>
            <person name="Young S."/>
            <person name="Zeng Q."/>
            <person name="Koehrsen M."/>
            <person name="Alvarado L."/>
            <person name="Berlin A."/>
            <person name="Chapman S.B."/>
            <person name="Chen Z."/>
            <person name="Freedman E."/>
            <person name="Gellesch M."/>
            <person name="Goldberg J."/>
            <person name="Griggs A."/>
            <person name="Gujja S."/>
            <person name="Heilman E.R."/>
            <person name="Heiman D."/>
            <person name="Hepburn T."/>
            <person name="Howarth C."/>
            <person name="Jen D."/>
            <person name="Larson L."/>
            <person name="Mehta T."/>
            <person name="Neiman D."/>
            <person name="Pearson M."/>
            <person name="Roberts A."/>
            <person name="Saif S."/>
            <person name="Shea T."/>
            <person name="Shenoy N."/>
            <person name="Sisk P."/>
            <person name="Stolte C."/>
            <person name="Sykes S."/>
            <person name="Walk T."/>
            <person name="White J."/>
            <person name="Yandava C."/>
            <person name="Haas B."/>
            <person name="Nusbaum C."/>
            <person name="Birren B."/>
        </authorList>
    </citation>
    <scope>NUCLEOTIDE SEQUENCE</scope>
    <source>
        <strain evidence="7">R3-111a-1</strain>
    </source>
</reference>
<dbReference type="GeneID" id="20341935"/>
<accession>J3NJP7</accession>
<dbReference type="GO" id="GO:0016787">
    <property type="term" value="F:hydrolase activity"/>
    <property type="evidence" value="ECO:0007669"/>
    <property type="project" value="UniProtKB-KW"/>
</dbReference>
<evidence type="ECO:0000256" key="1">
    <source>
        <dbReference type="ARBA" id="ARBA00022741"/>
    </source>
</evidence>
<reference evidence="8" key="4">
    <citation type="journal article" date="2015" name="G3 (Bethesda)">
        <title>Genome sequences of three phytopathogenic species of the Magnaporthaceae family of fungi.</title>
        <authorList>
            <person name="Okagaki L.H."/>
            <person name="Nunes C.C."/>
            <person name="Sailsbery J."/>
            <person name="Clay B."/>
            <person name="Brown D."/>
            <person name="John T."/>
            <person name="Oh Y."/>
            <person name="Young N."/>
            <person name="Fitzgerald M."/>
            <person name="Haas B.J."/>
            <person name="Zeng Q."/>
            <person name="Young S."/>
            <person name="Adiconis X."/>
            <person name="Fan L."/>
            <person name="Levin J.Z."/>
            <person name="Mitchell T.K."/>
            <person name="Okubara P.A."/>
            <person name="Farman M.L."/>
            <person name="Kohn L.M."/>
            <person name="Birren B."/>
            <person name="Ma L.-J."/>
            <person name="Dean R.A."/>
        </authorList>
    </citation>
    <scope>NUCLEOTIDE SEQUENCE</scope>
    <source>
        <strain evidence="8">R3-111a-1</strain>
    </source>
</reference>
<reference evidence="9" key="1">
    <citation type="submission" date="2010-07" db="EMBL/GenBank/DDBJ databases">
        <title>The genome sequence of Gaeumannomyces graminis var. tritici strain R3-111a-1.</title>
        <authorList>
            <consortium name="The Broad Institute Genome Sequencing Platform"/>
            <person name="Ma L.-J."/>
            <person name="Dead R."/>
            <person name="Young S."/>
            <person name="Zeng Q."/>
            <person name="Koehrsen M."/>
            <person name="Alvarado L."/>
            <person name="Berlin A."/>
            <person name="Chapman S.B."/>
            <person name="Chen Z."/>
            <person name="Freedman E."/>
            <person name="Gellesch M."/>
            <person name="Goldberg J."/>
            <person name="Griggs A."/>
            <person name="Gujja S."/>
            <person name="Heilman E.R."/>
            <person name="Heiman D."/>
            <person name="Hepburn T."/>
            <person name="Howarth C."/>
            <person name="Jen D."/>
            <person name="Larson L."/>
            <person name="Mehta T."/>
            <person name="Neiman D."/>
            <person name="Pearson M."/>
            <person name="Roberts A."/>
            <person name="Saif S."/>
            <person name="Shea T."/>
            <person name="Shenoy N."/>
            <person name="Sisk P."/>
            <person name="Stolte C."/>
            <person name="Sykes S."/>
            <person name="Walk T."/>
            <person name="White J."/>
            <person name="Yandava C."/>
            <person name="Haas B."/>
            <person name="Nusbaum C."/>
            <person name="Birren B."/>
        </authorList>
    </citation>
    <scope>NUCLEOTIDE SEQUENCE [LARGE SCALE GENOMIC DNA]</scope>
    <source>
        <strain evidence="9">R3-111a-1</strain>
    </source>
</reference>
<dbReference type="AlphaFoldDB" id="J3NJP7"/>
<dbReference type="GO" id="GO:0005634">
    <property type="term" value="C:nucleus"/>
    <property type="evidence" value="ECO:0007669"/>
    <property type="project" value="TreeGrafter"/>
</dbReference>
<evidence type="ECO:0000259" key="5">
    <source>
        <dbReference type="Pfam" id="PF00176"/>
    </source>
</evidence>
<feature type="compositionally biased region" description="Acidic residues" evidence="4">
    <location>
        <begin position="610"/>
        <end position="648"/>
    </location>
</feature>
<dbReference type="STRING" id="644352.J3NJP7"/>
<feature type="domain" description="Helicase C-terminal" evidence="6">
    <location>
        <begin position="795"/>
        <end position="899"/>
    </location>
</feature>
<dbReference type="RefSeq" id="XP_009217508.1">
    <property type="nucleotide sequence ID" value="XM_009219244.1"/>
</dbReference>
<evidence type="ECO:0000313" key="7">
    <source>
        <dbReference type="EMBL" id="EJT81499.1"/>
    </source>
</evidence>
<dbReference type="GO" id="GO:0008094">
    <property type="term" value="F:ATP-dependent activity, acting on DNA"/>
    <property type="evidence" value="ECO:0007669"/>
    <property type="project" value="TreeGrafter"/>
</dbReference>
<dbReference type="InterPro" id="IPR027417">
    <property type="entry name" value="P-loop_NTPase"/>
</dbReference>
<dbReference type="Proteomes" id="UP000006039">
    <property type="component" value="Unassembled WGS sequence"/>
</dbReference>
<keyword evidence="3" id="KW-0067">ATP-binding</keyword>
<evidence type="ECO:0000259" key="6">
    <source>
        <dbReference type="Pfam" id="PF00271"/>
    </source>
</evidence>
<dbReference type="CDD" id="cd18793">
    <property type="entry name" value="SF2_C_SNF"/>
    <property type="match status" value="1"/>
</dbReference>
<dbReference type="InterPro" id="IPR038718">
    <property type="entry name" value="SNF2-like_sf"/>
</dbReference>
<dbReference type="OrthoDB" id="5154134at2759"/>
<organism evidence="7">
    <name type="scientific">Gaeumannomyces tritici (strain R3-111a-1)</name>
    <name type="common">Wheat and barley take-all root rot fungus</name>
    <name type="synonym">Gaeumannomyces graminis var. tritici</name>
    <dbReference type="NCBI Taxonomy" id="644352"/>
    <lineage>
        <taxon>Eukaryota</taxon>
        <taxon>Fungi</taxon>
        <taxon>Dikarya</taxon>
        <taxon>Ascomycota</taxon>
        <taxon>Pezizomycotina</taxon>
        <taxon>Sordariomycetes</taxon>
        <taxon>Sordariomycetidae</taxon>
        <taxon>Magnaporthales</taxon>
        <taxon>Magnaporthaceae</taxon>
        <taxon>Gaeumannomyces</taxon>
    </lineage>
</organism>
<dbReference type="HOGENOM" id="CLU_271267_0_0_1"/>
<feature type="region of interest" description="Disordered" evidence="4">
    <location>
        <begin position="1145"/>
        <end position="1196"/>
    </location>
</feature>
<gene>
    <name evidence="8" type="primary">20341935</name>
    <name evidence="7" type="ORF">GGTG_01477</name>
</gene>
<feature type="region of interest" description="Disordered" evidence="4">
    <location>
        <begin position="610"/>
        <end position="654"/>
    </location>
</feature>
<dbReference type="Gene3D" id="3.40.50.10810">
    <property type="entry name" value="Tandem AAA-ATPase domain"/>
    <property type="match status" value="1"/>
</dbReference>
<dbReference type="Gene3D" id="3.40.50.300">
    <property type="entry name" value="P-loop containing nucleotide triphosphate hydrolases"/>
    <property type="match status" value="1"/>
</dbReference>
<keyword evidence="9" id="KW-1185">Reference proteome</keyword>
<sequence length="1196" mass="134719">MPAPGRALRSKGEQGYVVRYKKGTKNVATDPAEWESNRTRFLGAIAPFDILSDGQLQNDKSIPSNVTKKPIPPLSEGLLAIILEHMYSKGFAKKPITNHVDSGIVDALPTLFREEKDSLELMTTQHGWIEKQVREQREPNEEKEVCRARIRQEVKASYAMLRMISSSHPYADHYSDKQLLIASVKRARKYNDNLPDIGPDLKGQAVDPEEYREKYAWGDWSTGGVPNKNFLPTQVIDSFSLHHLEQSPFARFLLASAVGTGKTLTYGRTIELGACRLEDEVQNGKTIECGPSLVLVPARLVYQTAMELCDNFPQLKIHVYYGSATATHAYMPGITLRKKKVFYHKGLPPTPSQYDSLHWGDKSHKKCRRMFRDNDEGKDEYFLDKKDGPATVLHKWVKVLDLYLSYTEIMFERVLCDEANVLRNVAGKYHRMVRMIPCRYLGFIAVTPTSNRITDLHGFVSLIFNHAGLHVRPPQGFLLDNSHNKPTASGQDCWFTEETPQRARRGLMRLQDMGWEWHLANPLFSGRIVDKHNPDAVSQRLYKAAGVFTVRRDMATPCKLPNGAIAFPKDSITPRRIYSETLKFDRDHDVLVHETDLLLKDMAVEFLDDGDVGEDGDAGEDGDVGEDGGIGEDGDASEDGDVSEETSAEEVSTASASKQFTLTFIRALTMAAIDYNNWKMLMTSRSIRAMKPGELEGAIYSQLALRDPFLTRPKDAKQKTVTQRHVLNNALSRGGRAGCLCVEAVNKVLSVCSDGPLSWVFRTVKNDPVSIPPSGRSKMLRFNLATSPINTRVLELCNLYRQRKERAIVFVNSPHTQAVLVALLAKASFGVATIRSHMKVHERNKYIKDFNSLRSDVDVFVLNTNIHISGLNLHRQCSNAIVAFPAWNHDTISKAIDTVFRVDQKKAVEVRILKVADSVFAYLECRADIKYVHQVMHLVPKEAGEAPLLKMLVGFEIISIRFGTHPFNHFSWVAEPPQSVVEFYSDRQQRMGEFYSALVSLILKGRPDDEVMSHTRDCVLDFLRVLGPAWIDREYQAEFGGRMVQGKVKSIPMSLEPAKVTWDRIRLVMAWIQSNYNYYEPRSWVKMIGVPDSWTALNPFVGIGLMDDKDAELYPQDFMRHDLSDLADRVGKDAARPWCKTYAEDKAAHERQKSAAKKAVASETSGNDAPAASSRKRSRSASADAEEGASKRNCRK</sequence>
<evidence type="ECO:0000256" key="4">
    <source>
        <dbReference type="SAM" id="MobiDB-lite"/>
    </source>
</evidence>
<reference evidence="7" key="3">
    <citation type="submission" date="2010-09" db="EMBL/GenBank/DDBJ databases">
        <title>Annotation of Gaeumannomyces graminis var. tritici R3-111a-1.</title>
        <authorList>
            <consortium name="The Broad Institute Genome Sequencing Platform"/>
            <person name="Ma L.-J."/>
            <person name="Dead R."/>
            <person name="Young S.K."/>
            <person name="Zeng Q."/>
            <person name="Gargeya S."/>
            <person name="Fitzgerald M."/>
            <person name="Haas B."/>
            <person name="Abouelleil A."/>
            <person name="Alvarado L."/>
            <person name="Arachchi H.M."/>
            <person name="Berlin A."/>
            <person name="Brown A."/>
            <person name="Chapman S.B."/>
            <person name="Chen Z."/>
            <person name="Dunbar C."/>
            <person name="Freedman E."/>
            <person name="Gearin G."/>
            <person name="Gellesch M."/>
            <person name="Goldberg J."/>
            <person name="Griggs A."/>
            <person name="Gujja S."/>
            <person name="Heiman D."/>
            <person name="Howarth C."/>
            <person name="Larson L."/>
            <person name="Lui A."/>
            <person name="MacDonald P.J.P."/>
            <person name="Mehta T."/>
            <person name="Montmayeur A."/>
            <person name="Murphy C."/>
            <person name="Neiman D."/>
            <person name="Pearson M."/>
            <person name="Priest M."/>
            <person name="Roberts A."/>
            <person name="Saif S."/>
            <person name="Shea T."/>
            <person name="Shenoy N."/>
            <person name="Sisk P."/>
            <person name="Stolte C."/>
            <person name="Sykes S."/>
            <person name="Yandava C."/>
            <person name="Wortman J."/>
            <person name="Nusbaum C."/>
            <person name="Birren B."/>
        </authorList>
    </citation>
    <scope>NUCLEOTIDE SEQUENCE</scope>
    <source>
        <strain evidence="7">R3-111a-1</strain>
    </source>
</reference>
<keyword evidence="1" id="KW-0547">Nucleotide-binding</keyword>
<name>J3NJP7_GAET3</name>